<dbReference type="GO" id="GO:0051293">
    <property type="term" value="P:establishment of spindle localization"/>
    <property type="evidence" value="ECO:0007669"/>
    <property type="project" value="TreeGrafter"/>
</dbReference>
<reference evidence="2" key="1">
    <citation type="journal article" date="2022" name="G3 (Bethesda)">
        <title>High quality genome of the basidiomycete yeast Dioszegia hungarica PDD-24b-2 isolated from cloud water.</title>
        <authorList>
            <person name="Jarrige D."/>
            <person name="Haridas S."/>
            <person name="Bleykasten-Grosshans C."/>
            <person name="Joly M."/>
            <person name="Nadalig T."/>
            <person name="Sancelme M."/>
            <person name="Vuilleumier S."/>
            <person name="Grigoriev I.V."/>
            <person name="Amato P."/>
            <person name="Bringel F."/>
        </authorList>
    </citation>
    <scope>NUCLEOTIDE SEQUENCE</scope>
    <source>
        <strain evidence="2">PDD-24b-2</strain>
    </source>
</reference>
<dbReference type="Pfam" id="PF08580">
    <property type="entry name" value="KAR9"/>
    <property type="match status" value="1"/>
</dbReference>
<feature type="compositionally biased region" description="Low complexity" evidence="1">
    <location>
        <begin position="360"/>
        <end position="369"/>
    </location>
</feature>
<dbReference type="PANTHER" id="PTHR37271:SF1">
    <property type="entry name" value="KARYOGAMY PROTEIN KAR9"/>
    <property type="match status" value="1"/>
</dbReference>
<dbReference type="GO" id="GO:0005816">
    <property type="term" value="C:spindle pole body"/>
    <property type="evidence" value="ECO:0007669"/>
    <property type="project" value="TreeGrafter"/>
</dbReference>
<dbReference type="GO" id="GO:0030473">
    <property type="term" value="P:nuclear migration along microtubule"/>
    <property type="evidence" value="ECO:0007669"/>
    <property type="project" value="TreeGrafter"/>
</dbReference>
<evidence type="ECO:0000313" key="2">
    <source>
        <dbReference type="EMBL" id="KAI9632478.1"/>
    </source>
</evidence>
<dbReference type="GeneID" id="77730470"/>
<dbReference type="AlphaFoldDB" id="A0AA38H191"/>
<feature type="region of interest" description="Disordered" evidence="1">
    <location>
        <begin position="1"/>
        <end position="60"/>
    </location>
</feature>
<dbReference type="EMBL" id="JAKWFO010000014">
    <property type="protein sequence ID" value="KAI9632478.1"/>
    <property type="molecule type" value="Genomic_DNA"/>
</dbReference>
<gene>
    <name evidence="2" type="ORF">MKK02DRAFT_40781</name>
</gene>
<sequence length="681" mass="73173">MASPSTPTLELSKLSLGDYSGPPSPSGSKHELLSPPGTPTRPKRNPLRAQSHASLKDAAKRQAGVVDDGLAEIRVLHLEVSKLQDRMYEIQELRHSSSAPTERLNILLSSLTEQVEGLAPRMGVLLGEKGAAAAGPRADLKQEWDKLLQRQKVLGEEMKEDGWLIRFRTTADQAEAMMDPLQRSQTDLSTYLDRLSGTATQADPRGDLSVSGLDKLHKSHESLKSTYLPSINKILKMMDRSLHDRSTKNGEALRRYGDMETRWTALQRSLAQLDARVKLVISQCELDEGGDVEVLDDPTSPASTLGANEGDYHLKSKPHRLSVSSGSSFAGFSPRSNQSPRVMPSPAFSMAPGSLRRRPSTSSVVSSSTNRPQAEKPRWNVSTKVDHSPKNSLSTPARNTFGYTGHGSYGGIGRASSPTPSNMSGMTSVSRNMTGSRIPVATPRRVTSGVSSYGGPSPPGRSPTTPNSKLSVPSPLSTPAQPSMYRAPHTTHIPRQSLSRASTAPLAASAPRARPLRTTGPPSSFRPTTPSPFPPLPSSRPGSRMSMAGGSVSGRGGMASSVRGPAQDLRPFHPSKFDLLDQTVAAVIAEEGFDLFVARVDAPLQRGQRKAENEEWKGEFVFGAGEKMSPVKLLMLAGPRVGAGKEAGTGKRTKCLVRVAGMWVALADVLRERKARAGDVF</sequence>
<feature type="region of interest" description="Disordered" evidence="1">
    <location>
        <begin position="291"/>
        <end position="564"/>
    </location>
</feature>
<dbReference type="PANTHER" id="PTHR37271">
    <property type="entry name" value="KARYOGAMY PROTEIN KAR9"/>
    <property type="match status" value="1"/>
</dbReference>
<feature type="compositionally biased region" description="Pro residues" evidence="1">
    <location>
        <begin position="529"/>
        <end position="538"/>
    </location>
</feature>
<name>A0AA38H191_9TREE</name>
<dbReference type="RefSeq" id="XP_052942255.1">
    <property type="nucleotide sequence ID" value="XM_053091265.1"/>
</dbReference>
<dbReference type="GO" id="GO:0005938">
    <property type="term" value="C:cell cortex"/>
    <property type="evidence" value="ECO:0007669"/>
    <property type="project" value="TreeGrafter"/>
</dbReference>
<keyword evidence="3" id="KW-1185">Reference proteome</keyword>
<accession>A0AA38H191</accession>
<evidence type="ECO:0008006" key="4">
    <source>
        <dbReference type="Google" id="ProtNLM"/>
    </source>
</evidence>
<feature type="compositionally biased region" description="Low complexity" evidence="1">
    <location>
        <begin position="539"/>
        <end position="550"/>
    </location>
</feature>
<organism evidence="2 3">
    <name type="scientific">Dioszegia hungarica</name>
    <dbReference type="NCBI Taxonomy" id="4972"/>
    <lineage>
        <taxon>Eukaryota</taxon>
        <taxon>Fungi</taxon>
        <taxon>Dikarya</taxon>
        <taxon>Basidiomycota</taxon>
        <taxon>Agaricomycotina</taxon>
        <taxon>Tremellomycetes</taxon>
        <taxon>Tremellales</taxon>
        <taxon>Bulleribasidiaceae</taxon>
        <taxon>Dioszegia</taxon>
    </lineage>
</organism>
<feature type="compositionally biased region" description="Gly residues" evidence="1">
    <location>
        <begin position="404"/>
        <end position="413"/>
    </location>
</feature>
<evidence type="ECO:0000256" key="1">
    <source>
        <dbReference type="SAM" id="MobiDB-lite"/>
    </source>
</evidence>
<dbReference type="Proteomes" id="UP001164286">
    <property type="component" value="Unassembled WGS sequence"/>
</dbReference>
<feature type="compositionally biased region" description="Basic and acidic residues" evidence="1">
    <location>
        <begin position="373"/>
        <end position="389"/>
    </location>
</feature>
<feature type="compositionally biased region" description="Low complexity" evidence="1">
    <location>
        <begin position="497"/>
        <end position="528"/>
    </location>
</feature>
<feature type="compositionally biased region" description="Low complexity" evidence="1">
    <location>
        <begin position="322"/>
        <end position="336"/>
    </location>
</feature>
<feature type="compositionally biased region" description="Polar residues" evidence="1">
    <location>
        <begin position="416"/>
        <end position="435"/>
    </location>
</feature>
<feature type="compositionally biased region" description="Polar residues" evidence="1">
    <location>
        <begin position="467"/>
        <end position="481"/>
    </location>
</feature>
<dbReference type="InterPro" id="IPR013889">
    <property type="entry name" value="Karyogamy_KAR9"/>
</dbReference>
<protein>
    <recommendedName>
        <fullName evidence="4">GAR domain-containing protein</fullName>
    </recommendedName>
</protein>
<comment type="caution">
    <text evidence="2">The sequence shown here is derived from an EMBL/GenBank/DDBJ whole genome shotgun (WGS) entry which is preliminary data.</text>
</comment>
<proteinExistence type="predicted"/>
<evidence type="ECO:0000313" key="3">
    <source>
        <dbReference type="Proteomes" id="UP001164286"/>
    </source>
</evidence>
<dbReference type="GO" id="GO:0043332">
    <property type="term" value="C:mating projection tip"/>
    <property type="evidence" value="ECO:0007669"/>
    <property type="project" value="TreeGrafter"/>
</dbReference>